<keyword evidence="7 14" id="KW-0812">Transmembrane</keyword>
<evidence type="ECO:0000256" key="10">
    <source>
        <dbReference type="ARBA" id="ARBA00023002"/>
    </source>
</evidence>
<evidence type="ECO:0000256" key="14">
    <source>
        <dbReference type="HAMAP-Rule" id="MF_02239"/>
    </source>
</evidence>
<evidence type="ECO:0000256" key="8">
    <source>
        <dbReference type="ARBA" id="ARBA00022723"/>
    </source>
</evidence>
<protein>
    <recommendedName>
        <fullName evidence="4 14">Protoporphyrinogen IX oxidase</fullName>
        <shortName evidence="14">PPO</shortName>
        <ecNumber evidence="14">1.3.99.-</ecNumber>
    </recommendedName>
</protein>
<keyword evidence="12 14" id="KW-0472">Membrane</keyword>
<comment type="caution">
    <text evidence="15">The sequence shown here is derived from an EMBL/GenBank/DDBJ whole genome shotgun (WGS) entry which is preliminary data.</text>
</comment>
<evidence type="ECO:0000256" key="6">
    <source>
        <dbReference type="ARBA" id="ARBA00022617"/>
    </source>
</evidence>
<reference evidence="16" key="1">
    <citation type="journal article" date="2019" name="Int. J. Syst. Evol. Microbiol.">
        <title>The Global Catalogue of Microorganisms (GCM) 10K type strain sequencing project: providing services to taxonomists for standard genome sequencing and annotation.</title>
        <authorList>
            <consortium name="The Broad Institute Genomics Platform"/>
            <consortium name="The Broad Institute Genome Sequencing Center for Infectious Disease"/>
            <person name="Wu L."/>
            <person name="Ma J."/>
        </authorList>
    </citation>
    <scope>NUCLEOTIDE SEQUENCE [LARGE SCALE GENOMIC DNA]</scope>
    <source>
        <strain evidence="16">JCM 15974</strain>
    </source>
</reference>
<evidence type="ECO:0000256" key="3">
    <source>
        <dbReference type="ARBA" id="ARBA00006501"/>
    </source>
</evidence>
<name>A0ABP3TSZ6_9FLAO</name>
<evidence type="ECO:0000256" key="5">
    <source>
        <dbReference type="ARBA" id="ARBA00022475"/>
    </source>
</evidence>
<organism evidence="15 16">
    <name type="scientific">Aquimarina litoralis</name>
    <dbReference type="NCBI Taxonomy" id="584605"/>
    <lineage>
        <taxon>Bacteria</taxon>
        <taxon>Pseudomonadati</taxon>
        <taxon>Bacteroidota</taxon>
        <taxon>Flavobacteriia</taxon>
        <taxon>Flavobacteriales</taxon>
        <taxon>Flavobacteriaceae</taxon>
        <taxon>Aquimarina</taxon>
    </lineage>
</organism>
<keyword evidence="6 14" id="KW-0349">Heme</keyword>
<comment type="subunit">
    <text evidence="14">Homodimer.</text>
</comment>
<evidence type="ECO:0000256" key="11">
    <source>
        <dbReference type="ARBA" id="ARBA00023004"/>
    </source>
</evidence>
<proteinExistence type="inferred from homology"/>
<evidence type="ECO:0000313" key="16">
    <source>
        <dbReference type="Proteomes" id="UP001501758"/>
    </source>
</evidence>
<comment type="similarity">
    <text evidence="3 14">Belongs to the HemJ family.</text>
</comment>
<feature type="transmembrane region" description="Helical" evidence="14">
    <location>
        <begin position="58"/>
        <end position="81"/>
    </location>
</feature>
<dbReference type="Pfam" id="PF03653">
    <property type="entry name" value="UPF0093"/>
    <property type="match status" value="1"/>
</dbReference>
<feature type="transmembrane region" description="Helical" evidence="14">
    <location>
        <begin position="126"/>
        <end position="146"/>
    </location>
</feature>
<dbReference type="PANTHER" id="PTHR40255">
    <property type="entry name" value="UPF0093 MEMBRANE PROTEIN SLR1790"/>
    <property type="match status" value="1"/>
</dbReference>
<evidence type="ECO:0000256" key="7">
    <source>
        <dbReference type="ARBA" id="ARBA00022692"/>
    </source>
</evidence>
<evidence type="ECO:0000256" key="1">
    <source>
        <dbReference type="ARBA" id="ARBA00004651"/>
    </source>
</evidence>
<keyword evidence="11 14" id="KW-0408">Iron</keyword>
<dbReference type="HAMAP" id="MF_02239">
    <property type="entry name" value="HemJ"/>
    <property type="match status" value="1"/>
</dbReference>
<keyword evidence="9 14" id="KW-1133">Transmembrane helix</keyword>
<keyword evidence="8 14" id="KW-0479">Metal-binding</keyword>
<evidence type="ECO:0000256" key="2">
    <source>
        <dbReference type="ARBA" id="ARBA00005073"/>
    </source>
</evidence>
<dbReference type="Proteomes" id="UP001501758">
    <property type="component" value="Unassembled WGS sequence"/>
</dbReference>
<keyword evidence="5 14" id="KW-1003">Cell membrane</keyword>
<comment type="catalytic activity">
    <reaction evidence="13 14">
        <text>protoporphyrinogen IX + 3 A = protoporphyrin IX + 3 AH2</text>
        <dbReference type="Rhea" id="RHEA:62000"/>
        <dbReference type="ChEBI" id="CHEBI:13193"/>
        <dbReference type="ChEBI" id="CHEBI:17499"/>
        <dbReference type="ChEBI" id="CHEBI:57306"/>
        <dbReference type="ChEBI" id="CHEBI:57307"/>
    </reaction>
</comment>
<gene>
    <name evidence="15" type="ORF">GCM10009430_08250</name>
</gene>
<comment type="cofactor">
    <cofactor evidence="14">
        <name>heme b</name>
        <dbReference type="ChEBI" id="CHEBI:60344"/>
    </cofactor>
    <text evidence="14">Binds 1 heme b (iron(II)-protoporphyrin IX) group per subunit.</text>
</comment>
<feature type="transmembrane region" description="Helical" evidence="14">
    <location>
        <begin position="87"/>
        <end position="105"/>
    </location>
</feature>
<comment type="pathway">
    <text evidence="2 14">Porphyrin-containing compound metabolism; protoporphyrin-IX biosynthesis; protoporphyrin-IX from protoporphyrinogen-IX: step 1/1.</text>
</comment>
<comment type="function">
    <text evidence="14">Catalyzes the oxidation of protoporphyrinogen IX to protoporphyrin IX.</text>
</comment>
<evidence type="ECO:0000256" key="9">
    <source>
        <dbReference type="ARBA" id="ARBA00022989"/>
    </source>
</evidence>
<sequence>MLEYYNYIKALHLIFVITWFAGLFYIPRIFIYQIEASEKPSPDKEILGNQLKLMAKRLWFIITWPSAILATFFAIILLILNPVFLEMPWMHVKLGFVVLLWLYHLKSHQIFKQLQNGIAKWSSNQMRLWNEGATIILFAVIFLVIVRDAVNWIYGVMGILLLAVLLMLGIKFYKRVRDKNPNA</sequence>
<dbReference type="EMBL" id="BAAAGE010000001">
    <property type="protein sequence ID" value="GAA0714704.1"/>
    <property type="molecule type" value="Genomic_DNA"/>
</dbReference>
<dbReference type="InterPro" id="IPR005265">
    <property type="entry name" value="HemJ-like"/>
</dbReference>
<evidence type="ECO:0000256" key="4">
    <source>
        <dbReference type="ARBA" id="ARBA00017504"/>
    </source>
</evidence>
<feature type="transmembrane region" description="Helical" evidence="14">
    <location>
        <begin position="152"/>
        <end position="173"/>
    </location>
</feature>
<keyword evidence="16" id="KW-1185">Reference proteome</keyword>
<accession>A0ABP3TSZ6</accession>
<dbReference type="PANTHER" id="PTHR40255:SF1">
    <property type="entry name" value="PROTOPORPHYRINOGEN IX OXIDASE"/>
    <property type="match status" value="1"/>
</dbReference>
<evidence type="ECO:0000256" key="12">
    <source>
        <dbReference type="ARBA" id="ARBA00023136"/>
    </source>
</evidence>
<comment type="subcellular location">
    <subcellularLocation>
        <location evidence="1 14">Cell membrane</location>
        <topology evidence="1 14">Multi-pass membrane protein</topology>
    </subcellularLocation>
</comment>
<dbReference type="EC" id="1.3.99.-" evidence="14"/>
<feature type="transmembrane region" description="Helical" evidence="14">
    <location>
        <begin position="6"/>
        <end position="26"/>
    </location>
</feature>
<evidence type="ECO:0000256" key="13">
    <source>
        <dbReference type="ARBA" id="ARBA00048390"/>
    </source>
</evidence>
<keyword evidence="10 14" id="KW-0560">Oxidoreductase</keyword>
<dbReference type="RefSeq" id="WP_343910760.1">
    <property type="nucleotide sequence ID" value="NZ_BAAAGE010000001.1"/>
</dbReference>
<feature type="binding site" description="axial binding residue" evidence="14">
    <location>
        <position position="93"/>
    </location>
    <ligand>
        <name>heme</name>
        <dbReference type="ChEBI" id="CHEBI:30413"/>
    </ligand>
    <ligandPart>
        <name>Fe</name>
        <dbReference type="ChEBI" id="CHEBI:18248"/>
    </ligandPart>
</feature>
<feature type="binding site" description="axial binding residue" evidence="14">
    <location>
        <position position="12"/>
    </location>
    <ligand>
        <name>heme</name>
        <dbReference type="ChEBI" id="CHEBI:30413"/>
    </ligand>
    <ligandPart>
        <name>Fe</name>
        <dbReference type="ChEBI" id="CHEBI:18248"/>
    </ligandPart>
</feature>
<evidence type="ECO:0000313" key="15">
    <source>
        <dbReference type="EMBL" id="GAA0714704.1"/>
    </source>
</evidence>